<dbReference type="Proteomes" id="UP001224359">
    <property type="component" value="Unassembled WGS sequence"/>
</dbReference>
<keyword evidence="2" id="KW-0378">Hydrolase</keyword>
<dbReference type="CDD" id="cd07344">
    <property type="entry name" value="M48_yhfN_like"/>
    <property type="match status" value="1"/>
</dbReference>
<name>A0ABT9VGE2_9BACI</name>
<evidence type="ECO:0000313" key="2">
    <source>
        <dbReference type="EMBL" id="MDQ0160021.1"/>
    </source>
</evidence>
<protein>
    <submittedName>
        <fullName evidence="2">Metal-dependent hydrolase</fullName>
    </submittedName>
</protein>
<dbReference type="GO" id="GO:0016787">
    <property type="term" value="F:hydrolase activity"/>
    <property type="evidence" value="ECO:0007669"/>
    <property type="project" value="UniProtKB-KW"/>
</dbReference>
<sequence>MPTIQYGTTSIDYCHYIEDRKDVRVSVDLINGVEVYTPEHLEQTKLDEILKKKARWISEKLEALDEVKAVTQPKEMVSGEKLPYLGRNYRIKIYKDSVQSASLKLKQGRFVAIVPDYWTQEMIQQQLDQHFKTWYREHGLKKMLDRKHHYESLLGVESRSFQLRTQHKRWGTCTPNGDIYINWRLAMAPVHVIDYVIVHELAHLIVAEHNDQFWKIVKSTLPDYEASKEWLRVHGTELHTID</sequence>
<dbReference type="EMBL" id="JAUSTQ010000008">
    <property type="protein sequence ID" value="MDQ0160021.1"/>
    <property type="molecule type" value="Genomic_DNA"/>
</dbReference>
<evidence type="ECO:0000259" key="1">
    <source>
        <dbReference type="Pfam" id="PF01863"/>
    </source>
</evidence>
<dbReference type="InterPro" id="IPR002725">
    <property type="entry name" value="YgjP-like_metallopeptidase"/>
</dbReference>
<evidence type="ECO:0000313" key="3">
    <source>
        <dbReference type="Proteomes" id="UP001224359"/>
    </source>
</evidence>
<reference evidence="2 3" key="1">
    <citation type="submission" date="2023-07" db="EMBL/GenBank/DDBJ databases">
        <title>Genomic Encyclopedia of Type Strains, Phase IV (KMG-IV): sequencing the most valuable type-strain genomes for metagenomic binning, comparative biology and taxonomic classification.</title>
        <authorList>
            <person name="Goeker M."/>
        </authorList>
    </citation>
    <scope>NUCLEOTIDE SEQUENCE [LARGE SCALE GENOMIC DNA]</scope>
    <source>
        <strain evidence="2 3">DSM 16460</strain>
    </source>
</reference>
<feature type="domain" description="YgjP-like metallopeptidase" evidence="1">
    <location>
        <begin position="22"/>
        <end position="233"/>
    </location>
</feature>
<dbReference type="PANTHER" id="PTHR30399:SF1">
    <property type="entry name" value="UTP PYROPHOSPHATASE"/>
    <property type="match status" value="1"/>
</dbReference>
<proteinExistence type="predicted"/>
<comment type="caution">
    <text evidence="2">The sequence shown here is derived from an EMBL/GenBank/DDBJ whole genome shotgun (WGS) entry which is preliminary data.</text>
</comment>
<gene>
    <name evidence="2" type="ORF">J2S77_002022</name>
</gene>
<dbReference type="Pfam" id="PF01863">
    <property type="entry name" value="YgjP-like"/>
    <property type="match status" value="1"/>
</dbReference>
<organism evidence="2 3">
    <name type="scientific">Alkalibacillus salilacus</name>
    <dbReference type="NCBI Taxonomy" id="284582"/>
    <lineage>
        <taxon>Bacteria</taxon>
        <taxon>Bacillati</taxon>
        <taxon>Bacillota</taxon>
        <taxon>Bacilli</taxon>
        <taxon>Bacillales</taxon>
        <taxon>Bacillaceae</taxon>
        <taxon>Alkalibacillus</taxon>
    </lineage>
</organism>
<accession>A0ABT9VGE2</accession>
<keyword evidence="3" id="KW-1185">Reference proteome</keyword>
<dbReference type="RefSeq" id="WP_306976945.1">
    <property type="nucleotide sequence ID" value="NZ_JAUSTQ010000008.1"/>
</dbReference>
<dbReference type="Gene3D" id="3.30.2010.10">
    <property type="entry name" value="Metalloproteases ('zincins'), catalytic domain"/>
    <property type="match status" value="1"/>
</dbReference>
<dbReference type="InterPro" id="IPR053136">
    <property type="entry name" value="UTP_pyrophosphatase-like"/>
</dbReference>
<dbReference type="PANTHER" id="PTHR30399">
    <property type="entry name" value="UNCHARACTERIZED PROTEIN YGJP"/>
    <property type="match status" value="1"/>
</dbReference>